<dbReference type="GO" id="GO:0033214">
    <property type="term" value="P:siderophore-iron import into cell"/>
    <property type="evidence" value="ECO:0007669"/>
    <property type="project" value="TreeGrafter"/>
</dbReference>
<keyword evidence="4" id="KW-1003">Cell membrane</keyword>
<comment type="subcellular location">
    <subcellularLocation>
        <location evidence="1">Cell membrane</location>
        <topology evidence="1">Multi-pass membrane protein</topology>
    </subcellularLocation>
</comment>
<comment type="similarity">
    <text evidence="2">Belongs to the binding-protein-dependent transport system permease family. FecCD subfamily.</text>
</comment>
<evidence type="ECO:0000313" key="9">
    <source>
        <dbReference type="EMBL" id="AKG46141.1"/>
    </source>
</evidence>
<sequence length="351" mass="36035">MPRTTSRSPHLIRGRRYPPALAVLSGALLLCVAVAISVGTVHVPLPHVLDVLVANLTGGGREQDPLTQQIVWDFRTPRVLLAALAGAGLSLAGVCLQALVRNPLADPYVFGVSAGASLGAVLAMTTGVTAVAGLGVSGAAFAGSLLSLLVVFALAQHSGRLLGSSLILAGVAIAYLGNAVTGYLQLQANPSELRAVMFWLLGSVAGASWPDLTLPAVAVAVCTVVLLTQARPMNALATGDDTAAGLGVGVHRLRFGLLIVSSLLTAVIVSVAGGIGFVGLIVPHAVRLLVGPDHRKVIPVSLLLGAVFLVLVDLLTRTLDRPNEIPIGIVTALLGAPFFLALLRGRKRVLR</sequence>
<keyword evidence="6 8" id="KW-1133">Transmembrane helix</keyword>
<evidence type="ECO:0000256" key="2">
    <source>
        <dbReference type="ARBA" id="ARBA00007935"/>
    </source>
</evidence>
<dbReference type="Pfam" id="PF01032">
    <property type="entry name" value="FecCD"/>
    <property type="match status" value="1"/>
</dbReference>
<dbReference type="GO" id="GO:0022857">
    <property type="term" value="F:transmembrane transporter activity"/>
    <property type="evidence" value="ECO:0007669"/>
    <property type="project" value="InterPro"/>
</dbReference>
<evidence type="ECO:0000313" key="10">
    <source>
        <dbReference type="Proteomes" id="UP000034034"/>
    </source>
</evidence>
<feature type="transmembrane region" description="Helical" evidence="8">
    <location>
        <begin position="131"/>
        <end position="154"/>
    </location>
</feature>
<dbReference type="InterPro" id="IPR037294">
    <property type="entry name" value="ABC_BtuC-like"/>
</dbReference>
<feature type="transmembrane region" description="Helical" evidence="8">
    <location>
        <begin position="21"/>
        <end position="43"/>
    </location>
</feature>
<dbReference type="PANTHER" id="PTHR30472:SF67">
    <property type="entry name" value="PERMEASE OF ABC TRANSPORTER-RELATED"/>
    <property type="match status" value="1"/>
</dbReference>
<dbReference type="Gene3D" id="1.10.3470.10">
    <property type="entry name" value="ABC transporter involved in vitamin B12 uptake, BtuC"/>
    <property type="match status" value="1"/>
</dbReference>
<feature type="transmembrane region" description="Helical" evidence="8">
    <location>
        <begin position="255"/>
        <end position="282"/>
    </location>
</feature>
<keyword evidence="5 8" id="KW-0812">Transmembrane</keyword>
<keyword evidence="3" id="KW-0813">Transport</keyword>
<dbReference type="RefSeq" id="WP_046725065.1">
    <property type="nucleotide sequence ID" value="NZ_CP009922.3"/>
</dbReference>
<keyword evidence="10" id="KW-1185">Reference proteome</keyword>
<gene>
    <name evidence="9" type="ORF">SXIM_47570</name>
</gene>
<keyword evidence="7 8" id="KW-0472">Membrane</keyword>
<evidence type="ECO:0000256" key="4">
    <source>
        <dbReference type="ARBA" id="ARBA00022475"/>
    </source>
</evidence>
<evidence type="ECO:0000256" key="1">
    <source>
        <dbReference type="ARBA" id="ARBA00004651"/>
    </source>
</evidence>
<feature type="transmembrane region" description="Helical" evidence="8">
    <location>
        <begin position="79"/>
        <end position="100"/>
    </location>
</feature>
<dbReference type="PANTHER" id="PTHR30472">
    <property type="entry name" value="FERRIC ENTEROBACTIN TRANSPORT SYSTEM PERMEASE PROTEIN"/>
    <property type="match status" value="1"/>
</dbReference>
<proteinExistence type="inferred from homology"/>
<dbReference type="EMBL" id="CP009922">
    <property type="protein sequence ID" value="AKG46141.1"/>
    <property type="molecule type" value="Genomic_DNA"/>
</dbReference>
<evidence type="ECO:0000256" key="5">
    <source>
        <dbReference type="ARBA" id="ARBA00022692"/>
    </source>
</evidence>
<dbReference type="FunFam" id="1.10.3470.10:FF:000001">
    <property type="entry name" value="Vitamin B12 ABC transporter permease BtuC"/>
    <property type="match status" value="1"/>
</dbReference>
<dbReference type="STRING" id="408015.SXIM_47570"/>
<dbReference type="HOGENOM" id="CLU_013016_0_1_11"/>
<dbReference type="KEGG" id="sxi:SXIM_47570"/>
<protein>
    <submittedName>
        <fullName evidence="9">ABC transporter iron(III)/siderophore permease protein</fullName>
    </submittedName>
</protein>
<feature type="transmembrane region" description="Helical" evidence="8">
    <location>
        <begin position="166"/>
        <end position="186"/>
    </location>
</feature>
<feature type="transmembrane region" description="Helical" evidence="8">
    <location>
        <begin position="198"/>
        <end position="227"/>
    </location>
</feature>
<dbReference type="Proteomes" id="UP000034034">
    <property type="component" value="Chromosome"/>
</dbReference>
<accession>A0A0F7CQB9</accession>
<dbReference type="GO" id="GO:0005886">
    <property type="term" value="C:plasma membrane"/>
    <property type="evidence" value="ECO:0007669"/>
    <property type="project" value="UniProtKB-SubCell"/>
</dbReference>
<dbReference type="CDD" id="cd06550">
    <property type="entry name" value="TM_ABC_iron-siderophores_like"/>
    <property type="match status" value="1"/>
</dbReference>
<feature type="transmembrane region" description="Helical" evidence="8">
    <location>
        <begin position="297"/>
        <end position="315"/>
    </location>
</feature>
<reference evidence="9" key="1">
    <citation type="submission" date="2019-08" db="EMBL/GenBank/DDBJ databases">
        <title>Complete genome sequence of a mangrove-derived Streptomyces xiamenensis.</title>
        <authorList>
            <person name="Xu J."/>
        </authorList>
    </citation>
    <scope>NUCLEOTIDE SEQUENCE</scope>
    <source>
        <strain evidence="9">318</strain>
    </source>
</reference>
<evidence type="ECO:0000256" key="7">
    <source>
        <dbReference type="ARBA" id="ARBA00023136"/>
    </source>
</evidence>
<dbReference type="PATRIC" id="fig|408015.6.peg.4816"/>
<dbReference type="AlphaFoldDB" id="A0A0F7CQB9"/>
<dbReference type="SUPFAM" id="SSF81345">
    <property type="entry name" value="ABC transporter involved in vitamin B12 uptake, BtuC"/>
    <property type="match status" value="1"/>
</dbReference>
<evidence type="ECO:0000256" key="3">
    <source>
        <dbReference type="ARBA" id="ARBA00022448"/>
    </source>
</evidence>
<name>A0A0F7CQB9_9ACTN</name>
<feature type="transmembrane region" description="Helical" evidence="8">
    <location>
        <begin position="327"/>
        <end position="345"/>
    </location>
</feature>
<feature type="transmembrane region" description="Helical" evidence="8">
    <location>
        <begin position="107"/>
        <end position="125"/>
    </location>
</feature>
<evidence type="ECO:0000256" key="8">
    <source>
        <dbReference type="SAM" id="Phobius"/>
    </source>
</evidence>
<dbReference type="InterPro" id="IPR000522">
    <property type="entry name" value="ABC_transptr_permease_BtuC"/>
</dbReference>
<evidence type="ECO:0000256" key="6">
    <source>
        <dbReference type="ARBA" id="ARBA00022989"/>
    </source>
</evidence>
<organism evidence="9 10">
    <name type="scientific">Streptomyces xiamenensis</name>
    <dbReference type="NCBI Taxonomy" id="408015"/>
    <lineage>
        <taxon>Bacteria</taxon>
        <taxon>Bacillati</taxon>
        <taxon>Actinomycetota</taxon>
        <taxon>Actinomycetes</taxon>
        <taxon>Kitasatosporales</taxon>
        <taxon>Streptomycetaceae</taxon>
        <taxon>Streptomyces</taxon>
    </lineage>
</organism>